<gene>
    <name evidence="10" type="primary">orf473</name>
</gene>
<keyword evidence="7" id="KW-0238">DNA-binding</keyword>
<dbReference type="SUPFAM" id="SSF56672">
    <property type="entry name" value="DNA/RNA polymerases"/>
    <property type="match status" value="1"/>
</dbReference>
<dbReference type="AlphaFoldDB" id="A0A6C0W525"/>
<evidence type="ECO:0000256" key="1">
    <source>
        <dbReference type="ARBA" id="ARBA00005755"/>
    </source>
</evidence>
<protein>
    <recommendedName>
        <fullName evidence="2">DNA-directed DNA polymerase</fullName>
        <ecNumber evidence="2">2.7.7.7</ecNumber>
    </recommendedName>
</protein>
<dbReference type="EC" id="2.7.7.7" evidence="2"/>
<dbReference type="GO" id="GO:0003677">
    <property type="term" value="F:DNA binding"/>
    <property type="evidence" value="ECO:0007669"/>
    <property type="project" value="UniProtKB-KW"/>
</dbReference>
<dbReference type="GO" id="GO:0003887">
    <property type="term" value="F:DNA-directed DNA polymerase activity"/>
    <property type="evidence" value="ECO:0007669"/>
    <property type="project" value="UniProtKB-KW"/>
</dbReference>
<evidence type="ECO:0000256" key="6">
    <source>
        <dbReference type="ARBA" id="ARBA00022932"/>
    </source>
</evidence>
<dbReference type="GO" id="GO:0000166">
    <property type="term" value="F:nucleotide binding"/>
    <property type="evidence" value="ECO:0007669"/>
    <property type="project" value="InterPro"/>
</dbReference>
<feature type="domain" description="DNA-directed DNA polymerase family B mitochondria/virus" evidence="9">
    <location>
        <begin position="300"/>
        <end position="436"/>
    </location>
</feature>
<dbReference type="GeneID" id="44795389"/>
<comment type="similarity">
    <text evidence="1">Belongs to the DNA polymerase type-B family.</text>
</comment>
<proteinExistence type="inferred from homology"/>
<dbReference type="GO" id="GO:0006260">
    <property type="term" value="P:DNA replication"/>
    <property type="evidence" value="ECO:0007669"/>
    <property type="project" value="UniProtKB-KW"/>
</dbReference>
<organism evidence="10">
    <name type="scientific">Tricholoma terreum</name>
    <dbReference type="NCBI Taxonomy" id="76328"/>
    <lineage>
        <taxon>Eukaryota</taxon>
        <taxon>Fungi</taxon>
        <taxon>Dikarya</taxon>
        <taxon>Basidiomycota</taxon>
        <taxon>Agaricomycotina</taxon>
        <taxon>Agaricomycetes</taxon>
        <taxon>Agaricomycetidae</taxon>
        <taxon>Agaricales</taxon>
        <taxon>Tricholomatineae</taxon>
        <taxon>Tricholomataceae</taxon>
        <taxon>Tricholoma</taxon>
    </lineage>
</organism>
<evidence type="ECO:0000256" key="8">
    <source>
        <dbReference type="ARBA" id="ARBA00049244"/>
    </source>
</evidence>
<dbReference type="InterPro" id="IPR043502">
    <property type="entry name" value="DNA/RNA_pol_sf"/>
</dbReference>
<dbReference type="Gene3D" id="3.90.1600.10">
    <property type="entry name" value="Palm domain of DNA polymerase"/>
    <property type="match status" value="1"/>
</dbReference>
<dbReference type="InterPro" id="IPR023211">
    <property type="entry name" value="DNA_pol_palm_dom_sf"/>
</dbReference>
<keyword evidence="10" id="KW-0496">Mitochondrion</keyword>
<evidence type="ECO:0000256" key="7">
    <source>
        <dbReference type="ARBA" id="ARBA00023125"/>
    </source>
</evidence>
<dbReference type="Pfam" id="PF03175">
    <property type="entry name" value="DNA_pol_B_2"/>
    <property type="match status" value="2"/>
</dbReference>
<evidence type="ECO:0000256" key="4">
    <source>
        <dbReference type="ARBA" id="ARBA00022695"/>
    </source>
</evidence>
<feature type="domain" description="DNA-directed DNA polymerase family B mitochondria/virus" evidence="9">
    <location>
        <begin position="202"/>
        <end position="282"/>
    </location>
</feature>
<evidence type="ECO:0000313" key="10">
    <source>
        <dbReference type="EMBL" id="QIC20230.1"/>
    </source>
</evidence>
<dbReference type="InterPro" id="IPR004868">
    <property type="entry name" value="DNA-dir_DNA_pol_B_mt/vir"/>
</dbReference>
<evidence type="ECO:0000256" key="3">
    <source>
        <dbReference type="ARBA" id="ARBA00022679"/>
    </source>
</evidence>
<dbReference type="RefSeq" id="YP_009739386.1">
    <property type="nucleotide sequence ID" value="NC_046500.1"/>
</dbReference>
<dbReference type="EMBL" id="MN873036">
    <property type="protein sequence ID" value="QIC20230.1"/>
    <property type="molecule type" value="Genomic_DNA"/>
</dbReference>
<keyword evidence="5" id="KW-0235">DNA replication</keyword>
<evidence type="ECO:0000259" key="9">
    <source>
        <dbReference type="Pfam" id="PF03175"/>
    </source>
</evidence>
<keyword evidence="4" id="KW-0548">Nucleotidyltransferase</keyword>
<keyword evidence="6" id="KW-0239">DNA-directed DNA polymerase</keyword>
<dbReference type="PANTHER" id="PTHR33568">
    <property type="entry name" value="DNA POLYMERASE"/>
    <property type="match status" value="1"/>
</dbReference>
<dbReference type="SUPFAM" id="SSF53098">
    <property type="entry name" value="Ribonuclease H-like"/>
    <property type="match status" value="1"/>
</dbReference>
<sequence length="473" mass="55287">MNNERFINFGFNKVIITSSIINSAEYSFHHNVLITNNTTFDEYYNQVIDYIDSHYDSEDNSYGIEIIPAFKVKVWNMDNYLNKKIKINKNNTIQISQKRNYSTKNNILKLIQKRYYSSTAKINSNISPIKNNIVTGIANPISAMDIETIEFNDNQYPVAITLSYIDNGYQIKNELFLIDFDLLLIDTDKALNNLWYDYITYITNNSIKYIFVHNLGNFDGYFIYKGLSEQMEPKFVNTIIDNHNRFITIQMKNKINQIKWLDSYRIFAVTLNELCEVFNVDGKLCKYNPSFNNLDTLLNDEKLFTQFKQYAIQDSKALLKALLSAQDIYLRDFNIDITSIVSTSSLSLKIFRTKFLNVDIPILKGSTDKFIRNSYFGGGCDYYKGYGQNLYYYDVNSLYPFSMMKPMPFKLIKQHNNLNLDLTVDNKLFGFLKLNVLYLIVGDLCYLLNFKGKLFTLLVNGKGLISLKKWKRY</sequence>
<geneLocation type="mitochondrion" evidence="10"/>
<name>A0A6C0W525_9AGAR</name>
<dbReference type="InterPro" id="IPR012337">
    <property type="entry name" value="RNaseH-like_sf"/>
</dbReference>
<evidence type="ECO:0000256" key="2">
    <source>
        <dbReference type="ARBA" id="ARBA00012417"/>
    </source>
</evidence>
<accession>A0A6C0W525</accession>
<dbReference type="PANTHER" id="PTHR33568:SF3">
    <property type="entry name" value="DNA-DIRECTED DNA POLYMERASE"/>
    <property type="match status" value="1"/>
</dbReference>
<evidence type="ECO:0000256" key="5">
    <source>
        <dbReference type="ARBA" id="ARBA00022705"/>
    </source>
</evidence>
<comment type="catalytic activity">
    <reaction evidence="8">
        <text>DNA(n) + a 2'-deoxyribonucleoside 5'-triphosphate = DNA(n+1) + diphosphate</text>
        <dbReference type="Rhea" id="RHEA:22508"/>
        <dbReference type="Rhea" id="RHEA-COMP:17339"/>
        <dbReference type="Rhea" id="RHEA-COMP:17340"/>
        <dbReference type="ChEBI" id="CHEBI:33019"/>
        <dbReference type="ChEBI" id="CHEBI:61560"/>
        <dbReference type="ChEBI" id="CHEBI:173112"/>
        <dbReference type="EC" id="2.7.7.7"/>
    </reaction>
</comment>
<reference evidence="10" key="1">
    <citation type="journal article" date="2021" name="Front. Genet.">
        <title>Comparative Mitogenomic Analysis Reveals Dynamics of Intron Within and Between Tricholoma Species and Phylogeny of Basidiomycota.</title>
        <authorList>
            <person name="Huang W."/>
            <person name="Feng H."/>
            <person name="Tu W."/>
            <person name="Xiong C."/>
            <person name="Jin X."/>
            <person name="Li P."/>
            <person name="Wang X."/>
            <person name="Li Q."/>
        </authorList>
    </citation>
    <scope>NUCLEOTIDE SEQUENCE</scope>
</reference>
<keyword evidence="3" id="KW-0808">Transferase</keyword>